<reference evidence="2 3" key="1">
    <citation type="submission" date="2019-07" db="EMBL/GenBank/DDBJ databases">
        <title>Whole genome shotgun sequence of Brevifollis gellanilyticus NBRC 108608.</title>
        <authorList>
            <person name="Hosoyama A."/>
            <person name="Uohara A."/>
            <person name="Ohji S."/>
            <person name="Ichikawa N."/>
        </authorList>
    </citation>
    <scope>NUCLEOTIDE SEQUENCE [LARGE SCALE GENOMIC DNA]</scope>
    <source>
        <strain evidence="2 3">NBRC 108608</strain>
    </source>
</reference>
<feature type="coiled-coil region" evidence="1">
    <location>
        <begin position="251"/>
        <end position="278"/>
    </location>
</feature>
<dbReference type="OrthoDB" id="185493at2"/>
<protein>
    <submittedName>
        <fullName evidence="2">Uncharacterized protein</fullName>
    </submittedName>
</protein>
<dbReference type="Proteomes" id="UP000321577">
    <property type="component" value="Unassembled WGS sequence"/>
</dbReference>
<keyword evidence="1" id="KW-0175">Coiled coil</keyword>
<proteinExistence type="predicted"/>
<gene>
    <name evidence="2" type="ORF">BGE01nite_22780</name>
</gene>
<evidence type="ECO:0000256" key="1">
    <source>
        <dbReference type="SAM" id="Coils"/>
    </source>
</evidence>
<keyword evidence="3" id="KW-1185">Reference proteome</keyword>
<name>A0A512M8B6_9BACT</name>
<evidence type="ECO:0000313" key="2">
    <source>
        <dbReference type="EMBL" id="GEP42987.1"/>
    </source>
</evidence>
<comment type="caution">
    <text evidence="2">The sequence shown here is derived from an EMBL/GenBank/DDBJ whole genome shotgun (WGS) entry which is preliminary data.</text>
</comment>
<accession>A0A512M8B6</accession>
<sequence length="298" mass="32678">MASVSFAEAPKRDVDVLIVTGAPGDEEYGKRFEKQVTTWKEACDKAGIPVTVIGKDDHDAEALEAALKQAATKTAGQMWLVMIGHGTFDNREVKFNLRGPDVTAKQLAAWCQPIQRELVVIDGGSSSAGFLQPLAGKGRVIVTGTKSADEIYYTRFGEFFAPAIAGDLTADLDQDKQVSVLEAFRHASRLATEFYEKEERISTEHALIEDNGDGVGTRAEIIANADVKGKKDGARAAQVALVLSPEEQMLTDAQRSKRDELERKLEALKAKRSEMEEPRYYTEVESLLRELAGVYQAP</sequence>
<evidence type="ECO:0000313" key="3">
    <source>
        <dbReference type="Proteomes" id="UP000321577"/>
    </source>
</evidence>
<organism evidence="2 3">
    <name type="scientific">Brevifollis gellanilyticus</name>
    <dbReference type="NCBI Taxonomy" id="748831"/>
    <lineage>
        <taxon>Bacteria</taxon>
        <taxon>Pseudomonadati</taxon>
        <taxon>Verrucomicrobiota</taxon>
        <taxon>Verrucomicrobiia</taxon>
        <taxon>Verrucomicrobiales</taxon>
        <taxon>Verrucomicrobiaceae</taxon>
    </lineage>
</organism>
<dbReference type="EMBL" id="BKAG01000013">
    <property type="protein sequence ID" value="GEP42987.1"/>
    <property type="molecule type" value="Genomic_DNA"/>
</dbReference>
<dbReference type="RefSeq" id="WP_146850565.1">
    <property type="nucleotide sequence ID" value="NZ_BKAG01000013.1"/>
</dbReference>
<dbReference type="AlphaFoldDB" id="A0A512M8B6"/>